<gene>
    <name evidence="1" type="ORF">PENSUB_8559</name>
</gene>
<dbReference type="AlphaFoldDB" id="A0A1Q5TG27"/>
<dbReference type="Proteomes" id="UP000186955">
    <property type="component" value="Unassembled WGS sequence"/>
</dbReference>
<evidence type="ECO:0000313" key="1">
    <source>
        <dbReference type="EMBL" id="OKO99172.1"/>
    </source>
</evidence>
<dbReference type="EMBL" id="MNBE01000664">
    <property type="protein sequence ID" value="OKO99172.1"/>
    <property type="molecule type" value="Genomic_DNA"/>
</dbReference>
<protein>
    <submittedName>
        <fullName evidence="1">Uncharacterized protein</fullName>
    </submittedName>
</protein>
<sequence>MDTVIKVGLTPKNDPEVFQDYHIWYTTEHIHRLKKVEVGSQGVATDCSSKSA</sequence>
<name>A0A1Q5TG27_9EURO</name>
<keyword evidence="2" id="KW-1185">Reference proteome</keyword>
<reference evidence="1 2" key="1">
    <citation type="submission" date="2016-10" db="EMBL/GenBank/DDBJ databases">
        <title>Genome sequence of the ascomycete fungus Penicillium subrubescens.</title>
        <authorList>
            <person name="De Vries R.P."/>
            <person name="Peng M."/>
            <person name="Dilokpimol A."/>
            <person name="Hilden K."/>
            <person name="Makela M.R."/>
            <person name="Grigoriev I."/>
            <person name="Riley R."/>
            <person name="Granchi Z."/>
        </authorList>
    </citation>
    <scope>NUCLEOTIDE SEQUENCE [LARGE SCALE GENOMIC DNA]</scope>
    <source>
        <strain evidence="1 2">CBS 132785</strain>
    </source>
</reference>
<organism evidence="1 2">
    <name type="scientific">Penicillium subrubescens</name>
    <dbReference type="NCBI Taxonomy" id="1316194"/>
    <lineage>
        <taxon>Eukaryota</taxon>
        <taxon>Fungi</taxon>
        <taxon>Dikarya</taxon>
        <taxon>Ascomycota</taxon>
        <taxon>Pezizomycotina</taxon>
        <taxon>Eurotiomycetes</taxon>
        <taxon>Eurotiomycetidae</taxon>
        <taxon>Eurotiales</taxon>
        <taxon>Aspergillaceae</taxon>
        <taxon>Penicillium</taxon>
    </lineage>
</organism>
<evidence type="ECO:0000313" key="2">
    <source>
        <dbReference type="Proteomes" id="UP000186955"/>
    </source>
</evidence>
<comment type="caution">
    <text evidence="1">The sequence shown here is derived from an EMBL/GenBank/DDBJ whole genome shotgun (WGS) entry which is preliminary data.</text>
</comment>
<proteinExistence type="predicted"/>
<accession>A0A1Q5TG27</accession>